<dbReference type="EMBL" id="CP009654">
    <property type="protein sequence ID" value="APC96990.1"/>
    <property type="molecule type" value="Genomic_DNA"/>
</dbReference>
<dbReference type="Proteomes" id="UP000182521">
    <property type="component" value="Chromosome"/>
</dbReference>
<dbReference type="CDD" id="cd00885">
    <property type="entry name" value="cinA"/>
    <property type="match status" value="1"/>
</dbReference>
<name>A0A1J0KTL1_9GAMM</name>
<dbReference type="InterPro" id="IPR050101">
    <property type="entry name" value="CinA"/>
</dbReference>
<organism evidence="2 3">
    <name type="scientific">Francisella frigiditurris</name>
    <dbReference type="NCBI Taxonomy" id="1542390"/>
    <lineage>
        <taxon>Bacteria</taxon>
        <taxon>Pseudomonadati</taxon>
        <taxon>Pseudomonadota</taxon>
        <taxon>Gammaproteobacteria</taxon>
        <taxon>Thiotrichales</taxon>
        <taxon>Francisellaceae</taxon>
        <taxon>Francisella</taxon>
    </lineage>
</organism>
<dbReference type="PANTHER" id="PTHR13939:SF0">
    <property type="entry name" value="NMN AMIDOHYDROLASE-LIKE PROTEIN YFAY"/>
    <property type="match status" value="1"/>
</dbReference>
<dbReference type="OrthoDB" id="9801454at2"/>
<keyword evidence="3" id="KW-1185">Reference proteome</keyword>
<dbReference type="RefSeq" id="WP_071663959.1">
    <property type="nucleotide sequence ID" value="NZ_CP009654.1"/>
</dbReference>
<dbReference type="SMART" id="SM00852">
    <property type="entry name" value="MoCF_biosynth"/>
    <property type="match status" value="1"/>
</dbReference>
<gene>
    <name evidence="2" type="ORF">KX01_1031</name>
</gene>
<dbReference type="SUPFAM" id="SSF53218">
    <property type="entry name" value="Molybdenum cofactor biosynthesis proteins"/>
    <property type="match status" value="1"/>
</dbReference>
<dbReference type="PANTHER" id="PTHR13939">
    <property type="entry name" value="NICOTINAMIDE-NUCLEOTIDE AMIDOHYDROLASE PNCC"/>
    <property type="match status" value="1"/>
</dbReference>
<reference evidence="3" key="1">
    <citation type="submission" date="2014-10" db="EMBL/GenBank/DDBJ databases">
        <authorList>
            <person name="Kuske C.R."/>
            <person name="Challacombe J.F."/>
            <person name="Daligault H.E."/>
            <person name="Davenport K.W."/>
            <person name="Johnson S.L."/>
            <person name="Siddaramappa S."/>
            <person name="Petersen J.M."/>
        </authorList>
    </citation>
    <scope>NUCLEOTIDE SEQUENCE [LARGE SCALE GENOMIC DNA]</scope>
    <source>
        <strain evidence="3">CA97-1460</strain>
    </source>
</reference>
<dbReference type="STRING" id="1542390.KX01_1031"/>
<feature type="domain" description="MoaB/Mog" evidence="1">
    <location>
        <begin position="6"/>
        <end position="174"/>
    </location>
</feature>
<proteinExistence type="predicted"/>
<dbReference type="InterPro" id="IPR001453">
    <property type="entry name" value="MoaB/Mog_dom"/>
</dbReference>
<evidence type="ECO:0000259" key="1">
    <source>
        <dbReference type="SMART" id="SM00852"/>
    </source>
</evidence>
<dbReference type="AlphaFoldDB" id="A0A1J0KTL1"/>
<dbReference type="Pfam" id="PF00994">
    <property type="entry name" value="MoCF_biosynth"/>
    <property type="match status" value="1"/>
</dbReference>
<protein>
    <submittedName>
        <fullName evidence="2">Putative molybdopterin binding domain protein</fullName>
    </submittedName>
</protein>
<dbReference type="InterPro" id="IPR036425">
    <property type="entry name" value="MoaB/Mog-like_dom_sf"/>
</dbReference>
<evidence type="ECO:0000313" key="2">
    <source>
        <dbReference type="EMBL" id="APC96990.1"/>
    </source>
</evidence>
<dbReference type="KEGG" id="frc:KX01_1031"/>
<accession>A0A1J0KTL1</accession>
<dbReference type="Gene3D" id="3.40.980.10">
    <property type="entry name" value="MoaB/Mog-like domain"/>
    <property type="match status" value="1"/>
</dbReference>
<evidence type="ECO:0000313" key="3">
    <source>
        <dbReference type="Proteomes" id="UP000182521"/>
    </source>
</evidence>
<sequence>MKYDFGLLAIGDEITDGDIVNTNTAAFASFLTKEGFKIGNHICCEDDKNSIFKAIEFLIKDHSNLMTIGGLGPTEDDITTESIAEFFKKSLFTDEKTWSALRKRMIEKYNKIPRNNNKQAMFPDGATIIRNENGTANGFRLEFTSNRFIYVFPGPPKECIPMLEKLNFNKKPSSKQIIRQTWKVYNIGESFLAEKLDIIKDEYSFVTFKYRIAEGFIELKYFYPQGCPHSKDIINKVEKLLETHLSLDSKE</sequence>